<organism evidence="2 3">
    <name type="scientific">Mixta calida</name>
    <dbReference type="NCBI Taxonomy" id="665913"/>
    <lineage>
        <taxon>Bacteria</taxon>
        <taxon>Pseudomonadati</taxon>
        <taxon>Pseudomonadota</taxon>
        <taxon>Gammaproteobacteria</taxon>
        <taxon>Enterobacterales</taxon>
        <taxon>Erwiniaceae</taxon>
        <taxon>Mixta</taxon>
    </lineage>
</organism>
<feature type="domain" description="DUF7739" evidence="1">
    <location>
        <begin position="2"/>
        <end position="83"/>
    </location>
</feature>
<dbReference type="RefSeq" id="WP_084970567.1">
    <property type="nucleotide sequence ID" value="NZ_CAXOMJ010000010.1"/>
</dbReference>
<evidence type="ECO:0000259" key="1">
    <source>
        <dbReference type="Pfam" id="PF24881"/>
    </source>
</evidence>
<name>A0ABM6RZX0_9GAMM</name>
<dbReference type="GeneID" id="84630385"/>
<evidence type="ECO:0000313" key="2">
    <source>
        <dbReference type="EMBL" id="AUY24528.1"/>
    </source>
</evidence>
<dbReference type="EMBL" id="CP026378">
    <property type="protein sequence ID" value="AUY24528.1"/>
    <property type="molecule type" value="Genomic_DNA"/>
</dbReference>
<dbReference type="Proteomes" id="UP000237673">
    <property type="component" value="Chromosome"/>
</dbReference>
<sequence>MSVELIDKRRPGQRIRGLGLPNGTWFKVLGILGMEKLVDTQHTNDLLDITPGKAKKMAALIEAWTPPDGWVNGNDHRSHARMKAYLIEFLRDCNGFRSR</sequence>
<gene>
    <name evidence="2" type="ORF">C2E16_06105</name>
</gene>
<protein>
    <recommendedName>
        <fullName evidence="1">DUF7739 domain-containing protein</fullName>
    </recommendedName>
</protein>
<keyword evidence="3" id="KW-1185">Reference proteome</keyword>
<dbReference type="Pfam" id="PF24881">
    <property type="entry name" value="DUF7739"/>
    <property type="match status" value="1"/>
</dbReference>
<reference evidence="2 3" key="1">
    <citation type="submission" date="2018-01" db="EMBL/GenBank/DDBJ databases">
        <title>Complete and assembled Genome of Pantoea calida DSM22759T.</title>
        <authorList>
            <person name="Stevens M.J.A."/>
            <person name="Zurfluh K."/>
            <person name="Stephan R."/>
        </authorList>
    </citation>
    <scope>NUCLEOTIDE SEQUENCE [LARGE SCALE GENOMIC DNA]</scope>
    <source>
        <strain evidence="2 3">DSM 22759</strain>
    </source>
</reference>
<dbReference type="InterPro" id="IPR056641">
    <property type="entry name" value="DUF7739"/>
</dbReference>
<proteinExistence type="predicted"/>
<evidence type="ECO:0000313" key="3">
    <source>
        <dbReference type="Proteomes" id="UP000237673"/>
    </source>
</evidence>
<accession>A0ABM6RZX0</accession>